<protein>
    <submittedName>
        <fullName evidence="1">Uncharacterized protein</fullName>
    </submittedName>
</protein>
<sequence length="81" mass="9139">MYLRRRVAAREGTLADIQSSIVEFHLFISPRGGASMLLLDYFQQSSAQDAFPKDSVRKFYLGSAQLKAARGNRAWHVVIHS</sequence>
<dbReference type="EMBL" id="NHYE01005624">
    <property type="protein sequence ID" value="PPQ66712.1"/>
    <property type="molecule type" value="Genomic_DNA"/>
</dbReference>
<name>A0A409VKB4_9AGAR</name>
<proteinExistence type="predicted"/>
<reference evidence="1 2" key="1">
    <citation type="journal article" date="2018" name="Evol. Lett.">
        <title>Horizontal gene cluster transfer increased hallucinogenic mushroom diversity.</title>
        <authorList>
            <person name="Reynolds H.T."/>
            <person name="Vijayakumar V."/>
            <person name="Gluck-Thaler E."/>
            <person name="Korotkin H.B."/>
            <person name="Matheny P.B."/>
            <person name="Slot J.C."/>
        </authorList>
    </citation>
    <scope>NUCLEOTIDE SEQUENCE [LARGE SCALE GENOMIC DNA]</scope>
    <source>
        <strain evidence="1 2">SRW20</strain>
    </source>
</reference>
<evidence type="ECO:0000313" key="2">
    <source>
        <dbReference type="Proteomes" id="UP000284706"/>
    </source>
</evidence>
<dbReference type="AlphaFoldDB" id="A0A409VKB4"/>
<evidence type="ECO:0000313" key="1">
    <source>
        <dbReference type="EMBL" id="PPQ66712.1"/>
    </source>
</evidence>
<dbReference type="Proteomes" id="UP000284706">
    <property type="component" value="Unassembled WGS sequence"/>
</dbReference>
<organism evidence="1 2">
    <name type="scientific">Gymnopilus dilepis</name>
    <dbReference type="NCBI Taxonomy" id="231916"/>
    <lineage>
        <taxon>Eukaryota</taxon>
        <taxon>Fungi</taxon>
        <taxon>Dikarya</taxon>
        <taxon>Basidiomycota</taxon>
        <taxon>Agaricomycotina</taxon>
        <taxon>Agaricomycetes</taxon>
        <taxon>Agaricomycetidae</taxon>
        <taxon>Agaricales</taxon>
        <taxon>Agaricineae</taxon>
        <taxon>Hymenogastraceae</taxon>
        <taxon>Gymnopilus</taxon>
    </lineage>
</organism>
<keyword evidence="2" id="KW-1185">Reference proteome</keyword>
<accession>A0A409VKB4</accession>
<dbReference type="InParanoid" id="A0A409VKB4"/>
<comment type="caution">
    <text evidence="1">The sequence shown here is derived from an EMBL/GenBank/DDBJ whole genome shotgun (WGS) entry which is preliminary data.</text>
</comment>
<gene>
    <name evidence="1" type="ORF">CVT26_009572</name>
</gene>